<dbReference type="InterPro" id="IPR007109">
    <property type="entry name" value="Brix"/>
</dbReference>
<proteinExistence type="predicted"/>
<sequence length="454" mass="51429">MAKRRVKQRTQIAQASNGSSRSGERTPKSMVIRIGAGEVGPSITQLVQDVREVMEPHTASKLRERKANKLRDYATMAGPLGVSHLLLFSRSETGNTNLRLAISPRGPTLHFRVQNYSLCKDIFRSLKRAKPGYKEHLTSPLLVMNNFNSGDNPHPAVPKHLESLTTSVFQSMFAPISPQNTPLESIKRILLLDRIQAKPDSEDPPFVLSFRHYAISTPPAKSSLPRALRRLNTAAHASQPGKKRLPNLGKLGDVSDFLLDPTAAGFTSASESELDSDAEVEVLKPNVKRAMTQAERQKHREEQRARILQNGEDNEEGTPQPAPRPQYKERVEKKAIKLTELGPRMTLRLTKVEEGMCSGKVMWHEYIHKSKAEQNEMEKVWAKRRQEKEERRRVQKENVEKKKKERGVNGQNGDEDDEELSDMGENDEDFWDDEDGDAMENELNAEDEMEIEEE</sequence>
<dbReference type="GO" id="GO:0019843">
    <property type="term" value="F:rRNA binding"/>
    <property type="evidence" value="ECO:0007669"/>
    <property type="project" value="InterPro"/>
</dbReference>
<dbReference type="GO" id="GO:0000027">
    <property type="term" value="P:ribosomal large subunit assembly"/>
    <property type="evidence" value="ECO:0007669"/>
    <property type="project" value="TreeGrafter"/>
</dbReference>
<dbReference type="InterPro" id="IPR045112">
    <property type="entry name" value="PPAN-like"/>
</dbReference>
<feature type="compositionally biased region" description="Polar residues" evidence="1">
    <location>
        <begin position="9"/>
        <end position="21"/>
    </location>
</feature>
<feature type="compositionally biased region" description="Acidic residues" evidence="1">
    <location>
        <begin position="413"/>
        <end position="454"/>
    </location>
</feature>
<feature type="region of interest" description="Disordered" evidence="1">
    <location>
        <begin position="374"/>
        <end position="454"/>
    </location>
</feature>
<evidence type="ECO:0000259" key="2">
    <source>
        <dbReference type="PROSITE" id="PS50833"/>
    </source>
</evidence>
<gene>
    <name evidence="3" type="ORF">C1H76_1377</name>
</gene>
<dbReference type="GO" id="GO:0006364">
    <property type="term" value="P:rRNA processing"/>
    <property type="evidence" value="ECO:0007669"/>
    <property type="project" value="InterPro"/>
</dbReference>
<feature type="domain" description="Brix" evidence="2">
    <location>
        <begin position="29"/>
        <end position="358"/>
    </location>
</feature>
<comment type="caution">
    <text evidence="3">The sequence shown here is derived from an EMBL/GenBank/DDBJ whole genome shotgun (WGS) entry which is preliminary data.</text>
</comment>
<organism evidence="3 4">
    <name type="scientific">Elsinoe australis</name>
    <dbReference type="NCBI Taxonomy" id="40998"/>
    <lineage>
        <taxon>Eukaryota</taxon>
        <taxon>Fungi</taxon>
        <taxon>Dikarya</taxon>
        <taxon>Ascomycota</taxon>
        <taxon>Pezizomycotina</taxon>
        <taxon>Dothideomycetes</taxon>
        <taxon>Dothideomycetidae</taxon>
        <taxon>Myriangiales</taxon>
        <taxon>Elsinoaceae</taxon>
        <taxon>Elsinoe</taxon>
    </lineage>
</organism>
<dbReference type="SMART" id="SM00879">
    <property type="entry name" value="Brix"/>
    <property type="match status" value="1"/>
</dbReference>
<feature type="region of interest" description="Disordered" evidence="1">
    <location>
        <begin position="308"/>
        <end position="330"/>
    </location>
</feature>
<evidence type="ECO:0000313" key="3">
    <source>
        <dbReference type="EMBL" id="TKX26415.1"/>
    </source>
</evidence>
<dbReference type="EMBL" id="PTQR01000013">
    <property type="protein sequence ID" value="TKX26415.1"/>
    <property type="molecule type" value="Genomic_DNA"/>
</dbReference>
<accession>A0A4U7B942</accession>
<reference evidence="3 4" key="1">
    <citation type="submission" date="2018-02" db="EMBL/GenBank/DDBJ databases">
        <title>Draft genome sequences of Elsinoe sp., causing black scab on jojoba.</title>
        <authorList>
            <person name="Stodart B."/>
            <person name="Jeffress S."/>
            <person name="Ash G."/>
            <person name="Arun Chinnappa K."/>
        </authorList>
    </citation>
    <scope>NUCLEOTIDE SEQUENCE [LARGE SCALE GENOMIC DNA]</scope>
    <source>
        <strain evidence="3 4">Hillstone_2</strain>
    </source>
</reference>
<dbReference type="Proteomes" id="UP000308133">
    <property type="component" value="Unassembled WGS sequence"/>
</dbReference>
<evidence type="ECO:0000313" key="4">
    <source>
        <dbReference type="Proteomes" id="UP000308133"/>
    </source>
</evidence>
<dbReference type="PANTHER" id="PTHR12661">
    <property type="entry name" value="PETER PAN-RELATED"/>
    <property type="match status" value="1"/>
</dbReference>
<name>A0A4U7B942_9PEZI</name>
<dbReference type="PROSITE" id="PS50833">
    <property type="entry name" value="BRIX"/>
    <property type="match status" value="1"/>
</dbReference>
<dbReference type="Pfam" id="PF04427">
    <property type="entry name" value="Brix"/>
    <property type="match status" value="1"/>
</dbReference>
<dbReference type="AlphaFoldDB" id="A0A4U7B942"/>
<feature type="region of interest" description="Disordered" evidence="1">
    <location>
        <begin position="1"/>
        <end position="27"/>
    </location>
</feature>
<dbReference type="GO" id="GO:0030687">
    <property type="term" value="C:preribosome, large subunit precursor"/>
    <property type="evidence" value="ECO:0007669"/>
    <property type="project" value="TreeGrafter"/>
</dbReference>
<feature type="compositionally biased region" description="Basic and acidic residues" evidence="1">
    <location>
        <begin position="374"/>
        <end position="402"/>
    </location>
</feature>
<evidence type="ECO:0000256" key="1">
    <source>
        <dbReference type="SAM" id="MobiDB-lite"/>
    </source>
</evidence>
<dbReference type="PANTHER" id="PTHR12661:SF5">
    <property type="entry name" value="SUPPRESSOR OF SWI4 1 HOMOLOG"/>
    <property type="match status" value="1"/>
</dbReference>
<protein>
    <submittedName>
        <fullName evidence="3">Brix domain-containing protein 1</fullName>
    </submittedName>
</protein>